<evidence type="ECO:0000313" key="3">
    <source>
        <dbReference type="Proteomes" id="UP000008068"/>
    </source>
</evidence>
<dbReference type="InterPro" id="IPR040161">
    <property type="entry name" value="FB224"/>
</dbReference>
<proteinExistence type="predicted"/>
<organism evidence="3">
    <name type="scientific">Caenorhabditis brenneri</name>
    <name type="common">Nematode worm</name>
    <dbReference type="NCBI Taxonomy" id="135651"/>
    <lineage>
        <taxon>Eukaryota</taxon>
        <taxon>Metazoa</taxon>
        <taxon>Ecdysozoa</taxon>
        <taxon>Nematoda</taxon>
        <taxon>Chromadorea</taxon>
        <taxon>Rhabditida</taxon>
        <taxon>Rhabditina</taxon>
        <taxon>Rhabditomorpha</taxon>
        <taxon>Rhabditoidea</taxon>
        <taxon>Rhabditidae</taxon>
        <taxon>Peloderinae</taxon>
        <taxon>Caenorhabditis</taxon>
    </lineage>
</organism>
<dbReference type="OMA" id="CTNENDM"/>
<dbReference type="HOGENOM" id="CLU_724075_0_0_1"/>
<dbReference type="Proteomes" id="UP000008068">
    <property type="component" value="Unassembled WGS sequence"/>
</dbReference>
<evidence type="ECO:0000259" key="1">
    <source>
        <dbReference type="Pfam" id="PF01827"/>
    </source>
</evidence>
<feature type="domain" description="DUF38" evidence="1">
    <location>
        <begin position="161"/>
        <end position="286"/>
    </location>
</feature>
<accession>G0P2Q1</accession>
<dbReference type="PANTHER" id="PTHR23015:SF4">
    <property type="entry name" value="DUF38 DOMAIN-CONTAINING PROTEIN-RELATED"/>
    <property type="match status" value="1"/>
</dbReference>
<dbReference type="eggNOG" id="ENOG502TKTZ">
    <property type="taxonomic scope" value="Eukaryota"/>
</dbReference>
<sequence>MSCNPHDDFHKQLCIRHAFNSDFPPYFAFSHTRNSFPLVTLKEVKKLYEQFKKERLHNTSLGLSSFVSNSYKSYEEIQVFLTDTDISLKIKEQESDAISSYQLGKKRKLEESEDSNEIRSLTDVNEALSLLKSIFESTKTKIGSLSIKYDKDMKEKERKQQFHEALLNIFNELKSDIHVEKLTIAVKNQDQLKEVLEKMKVGPLTELNISNCFTKYPEPFPMDEICLSGHWKNIRVLFGTHLILDLPLNKLINIQRVVTAISPLSVEQIVNHKNALLKSPNNFAHFFVVTIPEGLMDAMKPFNPPKDITKKNTGTYRRENNTTLHFTAEKNELLFETV</sequence>
<reference evidence="3" key="1">
    <citation type="submission" date="2011-07" db="EMBL/GenBank/DDBJ databases">
        <authorList>
            <consortium name="Caenorhabditis brenneri Sequencing and Analysis Consortium"/>
            <person name="Wilson R.K."/>
        </authorList>
    </citation>
    <scope>NUCLEOTIDE SEQUENCE [LARGE SCALE GENOMIC DNA]</scope>
    <source>
        <strain evidence="3">PB2801</strain>
    </source>
</reference>
<name>G0P2Q1_CAEBE</name>
<keyword evidence="3" id="KW-1185">Reference proteome</keyword>
<gene>
    <name evidence="2" type="ORF">CAEBREN_02797</name>
</gene>
<dbReference type="GO" id="GO:0045087">
    <property type="term" value="P:innate immune response"/>
    <property type="evidence" value="ECO:0007669"/>
    <property type="project" value="TreeGrafter"/>
</dbReference>
<dbReference type="InterPro" id="IPR002900">
    <property type="entry name" value="DUF38/FTH_CAE_spp"/>
</dbReference>
<dbReference type="InParanoid" id="G0P2Q1"/>
<evidence type="ECO:0000313" key="2">
    <source>
        <dbReference type="EMBL" id="EGT43336.1"/>
    </source>
</evidence>
<dbReference type="EMBL" id="GL380029">
    <property type="protein sequence ID" value="EGT43336.1"/>
    <property type="molecule type" value="Genomic_DNA"/>
</dbReference>
<dbReference type="PANTHER" id="PTHR23015">
    <property type="entry name" value="UNCHARACTERIZED C.ELEGANS PROTEIN"/>
    <property type="match status" value="1"/>
</dbReference>
<protein>
    <recommendedName>
        <fullName evidence="1">DUF38 domain-containing protein</fullName>
    </recommendedName>
</protein>
<dbReference type="AlphaFoldDB" id="G0P2Q1"/>
<dbReference type="Pfam" id="PF01827">
    <property type="entry name" value="FTH"/>
    <property type="match status" value="1"/>
</dbReference>